<dbReference type="GO" id="GO:0045944">
    <property type="term" value="P:positive regulation of transcription by RNA polymerase II"/>
    <property type="evidence" value="ECO:0007669"/>
    <property type="project" value="TreeGrafter"/>
</dbReference>
<dbReference type="Proteomes" id="UP000019487">
    <property type="component" value="Unassembled WGS sequence"/>
</dbReference>
<dbReference type="Pfam" id="PF04082">
    <property type="entry name" value="Fungal_trans"/>
    <property type="match status" value="1"/>
</dbReference>
<dbReference type="Gene3D" id="4.10.240.10">
    <property type="entry name" value="Zn(2)-C6 fungal-type DNA-binding domain"/>
    <property type="match status" value="1"/>
</dbReference>
<proteinExistence type="predicted"/>
<dbReference type="PROSITE" id="PS00463">
    <property type="entry name" value="ZN2_CY6_FUNGAL_1"/>
    <property type="match status" value="1"/>
</dbReference>
<dbReference type="HOGENOM" id="CLU_009239_0_1_1"/>
<dbReference type="InterPro" id="IPR036864">
    <property type="entry name" value="Zn2-C6_fun-type_DNA-bd_sf"/>
</dbReference>
<comment type="caution">
    <text evidence="9">The sequence shown here is derived from an EMBL/GenBank/DDBJ whole genome shotgun (WGS) entry which is preliminary data.</text>
</comment>
<keyword evidence="3" id="KW-0805">Transcription regulation</keyword>
<sequence length="754" mass="83636">MQNNIPPRTTIPHGDSFNPRPTKRGRPDRRSRSTRACDKCKKAKTKCSGDKPCTWCIGLGLEHECTYEAPYSRGLPPKIRLNPAHEHSAQLHQPNYNGFNSINSIDSSSFQKQGSRQLLPKLGANGEVLPDNMAPSRQQLKHYSTASIFQGVQQGFDMPLKGLSVPIFAFGDLPMPTYRSGIIALPNKDVGAKLVATYFDQVSHCMLILHIPTVENWTMDLLSDDGYTLQNNELKSRNAIVLLIFASAQAYLSGPQATNSDPSMRYFQLADEQLQSETGPPQLASVQARLLQCYYLLSRGRINQCWSTFGTVVNLIFVLGIHRKHSQEGIINLVDIECQKRVFWAAFTLDKFLSHALDDRPQLIELDNTDQDMPKLVNDRQLTSTFLMPAGKDTLPMNFATNLQVELAIIISKVLKETCGTHRPDVKIHLEIAHDYMNDLSGWKQKASPLLDANLDFLSQVQKLQRIDLFLAYHHAQVLLLRNFILDNEVANSSNGNSSNQADAVLTPEVDDAAAKAQLVTDVDEVKGILVEACLAICKIMEEQPDYPEFDQSLSFRNDWFTHYVIYSAAAVTYIISHQHPAEAAKSSCMILKKARLLHQPLKSVAQPGSFIAQCVSNLDELKDAVDDVIEQHLGVELNTKIAERNTNITKRSAKIAKRMAKMPKRSAESSGSGSGSGSGSEYVDAEDTPMDFSSDDGGAAANGNENGNGNGARRDDTNMGQQKTNRTGRDASDGRIPIMDRFARWGFSRLTAR</sequence>
<dbReference type="InterPro" id="IPR007219">
    <property type="entry name" value="XnlR_reg_dom"/>
</dbReference>
<evidence type="ECO:0000256" key="3">
    <source>
        <dbReference type="ARBA" id="ARBA00023015"/>
    </source>
</evidence>
<dbReference type="GO" id="GO:0000981">
    <property type="term" value="F:DNA-binding transcription factor activity, RNA polymerase II-specific"/>
    <property type="evidence" value="ECO:0007669"/>
    <property type="project" value="InterPro"/>
</dbReference>
<evidence type="ECO:0000259" key="8">
    <source>
        <dbReference type="PROSITE" id="PS50048"/>
    </source>
</evidence>
<dbReference type="SUPFAM" id="SSF57701">
    <property type="entry name" value="Zn2/Cys6 DNA-binding domain"/>
    <property type="match status" value="1"/>
</dbReference>
<dbReference type="SMART" id="SM00066">
    <property type="entry name" value="GAL4"/>
    <property type="match status" value="1"/>
</dbReference>
<reference evidence="9 10" key="1">
    <citation type="journal article" date="2014" name="Genome Announc.">
        <title>Draft genome sequence of Sclerotinia borealis, a psychrophilic plant pathogenic fungus.</title>
        <authorList>
            <person name="Mardanov A.V."/>
            <person name="Beletsky A.V."/>
            <person name="Kadnikov V.V."/>
            <person name="Ignatov A.N."/>
            <person name="Ravin N.V."/>
        </authorList>
    </citation>
    <scope>NUCLEOTIDE SEQUENCE [LARGE SCALE GENOMIC DNA]</scope>
    <source>
        <strain evidence="10">F-4157</strain>
    </source>
</reference>
<dbReference type="Pfam" id="PF00172">
    <property type="entry name" value="Zn_clus"/>
    <property type="match status" value="1"/>
</dbReference>
<evidence type="ECO:0000256" key="2">
    <source>
        <dbReference type="ARBA" id="ARBA00022723"/>
    </source>
</evidence>
<keyword evidence="5" id="KW-0804">Transcription</keyword>
<organism evidence="9 10">
    <name type="scientific">Sclerotinia borealis (strain F-4128)</name>
    <dbReference type="NCBI Taxonomy" id="1432307"/>
    <lineage>
        <taxon>Eukaryota</taxon>
        <taxon>Fungi</taxon>
        <taxon>Dikarya</taxon>
        <taxon>Ascomycota</taxon>
        <taxon>Pezizomycotina</taxon>
        <taxon>Leotiomycetes</taxon>
        <taxon>Helotiales</taxon>
        <taxon>Sclerotiniaceae</taxon>
        <taxon>Sclerotinia</taxon>
    </lineage>
</organism>
<feature type="region of interest" description="Disordered" evidence="7">
    <location>
        <begin position="653"/>
        <end position="741"/>
    </location>
</feature>
<dbReference type="GO" id="GO:0043565">
    <property type="term" value="F:sequence-specific DNA binding"/>
    <property type="evidence" value="ECO:0007669"/>
    <property type="project" value="TreeGrafter"/>
</dbReference>
<keyword evidence="4" id="KW-0238">DNA-binding</keyword>
<feature type="compositionally biased region" description="Low complexity" evidence="7">
    <location>
        <begin position="698"/>
        <end position="708"/>
    </location>
</feature>
<dbReference type="EMBL" id="AYSA01000690">
    <property type="protein sequence ID" value="ESZ90141.1"/>
    <property type="molecule type" value="Genomic_DNA"/>
</dbReference>
<feature type="compositionally biased region" description="Basic residues" evidence="7">
    <location>
        <begin position="653"/>
        <end position="665"/>
    </location>
</feature>
<dbReference type="PANTHER" id="PTHR47540">
    <property type="entry name" value="THIAMINE REPRESSIBLE GENES REGULATORY PROTEIN THI5"/>
    <property type="match status" value="1"/>
</dbReference>
<keyword evidence="6" id="KW-0539">Nucleus</keyword>
<keyword evidence="2" id="KW-0479">Metal-binding</keyword>
<dbReference type="GO" id="GO:0005634">
    <property type="term" value="C:nucleus"/>
    <property type="evidence" value="ECO:0007669"/>
    <property type="project" value="UniProtKB-SubCell"/>
</dbReference>
<dbReference type="STRING" id="1432307.W9C2M3"/>
<accession>W9C2M3</accession>
<evidence type="ECO:0000256" key="7">
    <source>
        <dbReference type="SAM" id="MobiDB-lite"/>
    </source>
</evidence>
<gene>
    <name evidence="9" type="ORF">SBOR_9479</name>
</gene>
<feature type="domain" description="Zn(2)-C6 fungal-type" evidence="8">
    <location>
        <begin position="36"/>
        <end position="67"/>
    </location>
</feature>
<protein>
    <recommendedName>
        <fullName evidence="8">Zn(2)-C6 fungal-type domain-containing protein</fullName>
    </recommendedName>
</protein>
<dbReference type="InterPro" id="IPR001138">
    <property type="entry name" value="Zn2Cys6_DnaBD"/>
</dbReference>
<name>W9C2M3_SCLBF</name>
<dbReference type="GO" id="GO:0008270">
    <property type="term" value="F:zinc ion binding"/>
    <property type="evidence" value="ECO:0007669"/>
    <property type="project" value="InterPro"/>
</dbReference>
<evidence type="ECO:0000313" key="10">
    <source>
        <dbReference type="Proteomes" id="UP000019487"/>
    </source>
</evidence>
<evidence type="ECO:0000256" key="1">
    <source>
        <dbReference type="ARBA" id="ARBA00004123"/>
    </source>
</evidence>
<dbReference type="GO" id="GO:0006351">
    <property type="term" value="P:DNA-templated transcription"/>
    <property type="evidence" value="ECO:0007669"/>
    <property type="project" value="InterPro"/>
</dbReference>
<evidence type="ECO:0000256" key="6">
    <source>
        <dbReference type="ARBA" id="ARBA00023242"/>
    </source>
</evidence>
<dbReference type="InterPro" id="IPR051711">
    <property type="entry name" value="Stress_Response_Reg"/>
</dbReference>
<comment type="subcellular location">
    <subcellularLocation>
        <location evidence="1">Nucleus</location>
    </subcellularLocation>
</comment>
<dbReference type="AlphaFoldDB" id="W9C2M3"/>
<keyword evidence="10" id="KW-1185">Reference proteome</keyword>
<evidence type="ECO:0000256" key="4">
    <source>
        <dbReference type="ARBA" id="ARBA00023125"/>
    </source>
</evidence>
<dbReference type="PANTHER" id="PTHR47540:SF2">
    <property type="entry name" value="ZN(II)2CYS6 TRANSCRIPTION FACTOR (EUROFUNG)"/>
    <property type="match status" value="1"/>
</dbReference>
<dbReference type="CDD" id="cd00067">
    <property type="entry name" value="GAL4"/>
    <property type="match status" value="1"/>
</dbReference>
<feature type="region of interest" description="Disordered" evidence="7">
    <location>
        <begin position="1"/>
        <end position="34"/>
    </location>
</feature>
<dbReference type="OrthoDB" id="3266505at2759"/>
<evidence type="ECO:0000313" key="9">
    <source>
        <dbReference type="EMBL" id="ESZ90141.1"/>
    </source>
</evidence>
<dbReference type="PROSITE" id="PS50048">
    <property type="entry name" value="ZN2_CY6_FUNGAL_2"/>
    <property type="match status" value="1"/>
</dbReference>
<dbReference type="SMART" id="SM00906">
    <property type="entry name" value="Fungal_trans"/>
    <property type="match status" value="1"/>
</dbReference>
<dbReference type="CDD" id="cd12148">
    <property type="entry name" value="fungal_TF_MHR"/>
    <property type="match status" value="1"/>
</dbReference>
<evidence type="ECO:0000256" key="5">
    <source>
        <dbReference type="ARBA" id="ARBA00023163"/>
    </source>
</evidence>